<proteinExistence type="predicted"/>
<evidence type="ECO:0000313" key="1">
    <source>
        <dbReference type="EMBL" id="SFW11628.1"/>
    </source>
</evidence>
<evidence type="ECO:0000313" key="2">
    <source>
        <dbReference type="Proteomes" id="UP000182740"/>
    </source>
</evidence>
<dbReference type="EMBL" id="FPJG01000001">
    <property type="protein sequence ID" value="SFW11628.1"/>
    <property type="molecule type" value="Genomic_DNA"/>
</dbReference>
<name>A0A1K1LL63_9PSEU</name>
<dbReference type="AlphaFoldDB" id="A0A1K1LL63"/>
<dbReference type="RefSeq" id="WP_072474319.1">
    <property type="nucleotide sequence ID" value="NZ_FPJG01000001.1"/>
</dbReference>
<gene>
    <name evidence="1" type="ORF">SAMN04489730_0041</name>
</gene>
<keyword evidence="2" id="KW-1185">Reference proteome</keyword>
<protein>
    <submittedName>
        <fullName evidence="1">Uncharacterized protein</fullName>
    </submittedName>
</protein>
<dbReference type="STRING" id="546364.SAMN04489730_0041"/>
<reference evidence="2" key="1">
    <citation type="submission" date="2016-11" db="EMBL/GenBank/DDBJ databases">
        <authorList>
            <person name="Varghese N."/>
            <person name="Submissions S."/>
        </authorList>
    </citation>
    <scope>NUCLEOTIDE SEQUENCE [LARGE SCALE GENOMIC DNA]</scope>
    <source>
        <strain evidence="2">DSM 44671</strain>
    </source>
</reference>
<accession>A0A1K1LL63</accession>
<organism evidence="1 2">
    <name type="scientific">Amycolatopsis australiensis</name>
    <dbReference type="NCBI Taxonomy" id="546364"/>
    <lineage>
        <taxon>Bacteria</taxon>
        <taxon>Bacillati</taxon>
        <taxon>Actinomycetota</taxon>
        <taxon>Actinomycetes</taxon>
        <taxon>Pseudonocardiales</taxon>
        <taxon>Pseudonocardiaceae</taxon>
        <taxon>Amycolatopsis</taxon>
    </lineage>
</organism>
<dbReference type="OrthoDB" id="4481618at2"/>
<sequence>MEERRKTGRPWKGPRKRKSLIVPIPLAEAAEQYAKSHGMDFNDFCARLMAEHLREQGIDISYTHPIQEQLMTA</sequence>
<dbReference type="Proteomes" id="UP000182740">
    <property type="component" value="Unassembled WGS sequence"/>
</dbReference>